<protein>
    <submittedName>
        <fullName evidence="2">Uncharacterized protein</fullName>
    </submittedName>
</protein>
<organism evidence="2">
    <name type="scientific">marine sediment metagenome</name>
    <dbReference type="NCBI Taxonomy" id="412755"/>
    <lineage>
        <taxon>unclassified sequences</taxon>
        <taxon>metagenomes</taxon>
        <taxon>ecological metagenomes</taxon>
    </lineage>
</organism>
<name>A0A0F9K9H9_9ZZZZ</name>
<evidence type="ECO:0000256" key="1">
    <source>
        <dbReference type="SAM" id="MobiDB-lite"/>
    </source>
</evidence>
<feature type="region of interest" description="Disordered" evidence="1">
    <location>
        <begin position="32"/>
        <end position="53"/>
    </location>
</feature>
<reference evidence="2" key="1">
    <citation type="journal article" date="2015" name="Nature">
        <title>Complex archaea that bridge the gap between prokaryotes and eukaryotes.</title>
        <authorList>
            <person name="Spang A."/>
            <person name="Saw J.H."/>
            <person name="Jorgensen S.L."/>
            <person name="Zaremba-Niedzwiedzka K."/>
            <person name="Martijn J."/>
            <person name="Lind A.E."/>
            <person name="van Eijk R."/>
            <person name="Schleper C."/>
            <person name="Guy L."/>
            <person name="Ettema T.J."/>
        </authorList>
    </citation>
    <scope>NUCLEOTIDE SEQUENCE</scope>
</reference>
<accession>A0A0F9K9H9</accession>
<evidence type="ECO:0000313" key="2">
    <source>
        <dbReference type="EMBL" id="KKM78844.1"/>
    </source>
</evidence>
<dbReference type="EMBL" id="LAZR01008426">
    <property type="protein sequence ID" value="KKM78844.1"/>
    <property type="molecule type" value="Genomic_DNA"/>
</dbReference>
<dbReference type="AlphaFoldDB" id="A0A0F9K9H9"/>
<sequence length="53" mass="5768">MLSSEITARLEEIQAEFCPSSLEDLQTAIDAGYNEMSPAGQGEAQSVHRSIKQ</sequence>
<proteinExistence type="predicted"/>
<gene>
    <name evidence="2" type="ORF">LCGC14_1355930</name>
</gene>
<comment type="caution">
    <text evidence="2">The sequence shown here is derived from an EMBL/GenBank/DDBJ whole genome shotgun (WGS) entry which is preliminary data.</text>
</comment>
<feature type="compositionally biased region" description="Polar residues" evidence="1">
    <location>
        <begin position="43"/>
        <end position="53"/>
    </location>
</feature>